<dbReference type="EMBL" id="SRPG01000085">
    <property type="protein sequence ID" value="TGN60930.1"/>
    <property type="molecule type" value="Genomic_DNA"/>
</dbReference>
<dbReference type="AlphaFoldDB" id="A0A4Z1CH99"/>
<proteinExistence type="predicted"/>
<sequence length="119" mass="13285">MANSSSCISFRWHFHTTRRTERNPEPVEGKISLQIPAALRLIEHGRRFEVGQGGNVYVARLLGLDADLIDTLGPEQDQGVVVDSSGRLALLDGVRESGYTLDQFRLNNAARERDCHLLL</sequence>
<protein>
    <submittedName>
        <fullName evidence="1">Uncharacterized protein</fullName>
    </submittedName>
</protein>
<reference evidence="1 2" key="1">
    <citation type="submission" date="2019-03" db="EMBL/GenBank/DDBJ databases">
        <authorList>
            <person name="Li J."/>
        </authorList>
    </citation>
    <scope>NUCLEOTIDE SEQUENCE [LARGE SCALE GENOMIC DNA]</scope>
    <source>
        <strain evidence="1 2">3058</strain>
    </source>
</reference>
<organism evidence="1 2">
    <name type="scientific">Paracoccus liaowanqingii</name>
    <dbReference type="NCBI Taxonomy" id="2560053"/>
    <lineage>
        <taxon>Bacteria</taxon>
        <taxon>Pseudomonadati</taxon>
        <taxon>Pseudomonadota</taxon>
        <taxon>Alphaproteobacteria</taxon>
        <taxon>Rhodobacterales</taxon>
        <taxon>Paracoccaceae</taxon>
        <taxon>Paracoccus</taxon>
    </lineage>
</organism>
<dbReference type="Proteomes" id="UP000297972">
    <property type="component" value="Unassembled WGS sequence"/>
</dbReference>
<evidence type="ECO:0000313" key="2">
    <source>
        <dbReference type="Proteomes" id="UP000297972"/>
    </source>
</evidence>
<name>A0A4Z1CH99_9RHOB</name>
<gene>
    <name evidence="1" type="ORF">E4L95_10385</name>
</gene>
<keyword evidence="2" id="KW-1185">Reference proteome</keyword>
<dbReference type="RefSeq" id="WP_135817570.1">
    <property type="nucleotide sequence ID" value="NZ_SRPG01000085.1"/>
</dbReference>
<evidence type="ECO:0000313" key="1">
    <source>
        <dbReference type="EMBL" id="TGN60930.1"/>
    </source>
</evidence>
<accession>A0A4Z1CH99</accession>
<comment type="caution">
    <text evidence="1">The sequence shown here is derived from an EMBL/GenBank/DDBJ whole genome shotgun (WGS) entry which is preliminary data.</text>
</comment>